<comment type="caution">
    <text evidence="1">The sequence shown here is derived from an EMBL/GenBank/DDBJ whole genome shotgun (WGS) entry which is preliminary data.</text>
</comment>
<reference evidence="1" key="1">
    <citation type="submission" date="2023-11" db="EMBL/GenBank/DDBJ databases">
        <title>Genome assemblies of two species of porcelain crab, Petrolisthes cinctipes and Petrolisthes manimaculis (Anomura: Porcellanidae).</title>
        <authorList>
            <person name="Angst P."/>
        </authorList>
    </citation>
    <scope>NUCLEOTIDE SEQUENCE</scope>
    <source>
        <strain evidence="1">PB745_02</strain>
        <tissue evidence="1">Gill</tissue>
    </source>
</reference>
<evidence type="ECO:0000313" key="2">
    <source>
        <dbReference type="Proteomes" id="UP001292094"/>
    </source>
</evidence>
<proteinExistence type="predicted"/>
<dbReference type="EMBL" id="JAWZYT010004750">
    <property type="protein sequence ID" value="KAK4292717.1"/>
    <property type="molecule type" value="Genomic_DNA"/>
</dbReference>
<organism evidence="1 2">
    <name type="scientific">Petrolisthes manimaculis</name>
    <dbReference type="NCBI Taxonomy" id="1843537"/>
    <lineage>
        <taxon>Eukaryota</taxon>
        <taxon>Metazoa</taxon>
        <taxon>Ecdysozoa</taxon>
        <taxon>Arthropoda</taxon>
        <taxon>Crustacea</taxon>
        <taxon>Multicrustacea</taxon>
        <taxon>Malacostraca</taxon>
        <taxon>Eumalacostraca</taxon>
        <taxon>Eucarida</taxon>
        <taxon>Decapoda</taxon>
        <taxon>Pleocyemata</taxon>
        <taxon>Anomura</taxon>
        <taxon>Galatheoidea</taxon>
        <taxon>Porcellanidae</taxon>
        <taxon>Petrolisthes</taxon>
    </lineage>
</organism>
<protein>
    <submittedName>
        <fullName evidence="1">Uncharacterized protein</fullName>
    </submittedName>
</protein>
<gene>
    <name evidence="1" type="ORF">Pmani_034534</name>
</gene>
<evidence type="ECO:0000313" key="1">
    <source>
        <dbReference type="EMBL" id="KAK4292717.1"/>
    </source>
</evidence>
<dbReference type="Proteomes" id="UP001292094">
    <property type="component" value="Unassembled WGS sequence"/>
</dbReference>
<name>A0AAE1NP58_9EUCA</name>
<keyword evidence="2" id="KW-1185">Reference proteome</keyword>
<dbReference type="AlphaFoldDB" id="A0AAE1NP58"/>
<sequence>MCEVRVRGVENRRRSCEVPGRSQGFTNCKAERPATTTRISQYREELSLGRRSHPPAVNTSSANQLPLTHIALIPLSCVRDDPLLFDVLVIGVGTLRCGL</sequence>
<accession>A0AAE1NP58</accession>